<gene>
    <name evidence="14" type="primary">waaC</name>
    <name evidence="14" type="ORF">K4G57_02575</name>
</gene>
<keyword evidence="4" id="KW-0997">Cell inner membrane</keyword>
<comment type="similarity">
    <text evidence="9">Belongs to the glycosyltransferase 9 family.</text>
</comment>
<comment type="subcellular location">
    <subcellularLocation>
        <location evidence="1">Cell inner membrane</location>
        <topology evidence="1">Peripheral membrane protein</topology>
        <orientation evidence="1">Cytoplasmic side</orientation>
    </subcellularLocation>
</comment>
<keyword evidence="7" id="KW-0448">Lipopolysaccharide biosynthesis</keyword>
<dbReference type="EMBL" id="JAIGYQ010000002">
    <property type="protein sequence ID" value="MBX7490365.1"/>
    <property type="molecule type" value="Genomic_DNA"/>
</dbReference>
<evidence type="ECO:0000313" key="14">
    <source>
        <dbReference type="EMBL" id="MBX7490365.1"/>
    </source>
</evidence>
<comment type="pathway">
    <text evidence="2">Bacterial outer membrane biogenesis; LPS core biosynthesis.</text>
</comment>
<dbReference type="PANTHER" id="PTHR30160">
    <property type="entry name" value="TETRAACYLDISACCHARIDE 4'-KINASE-RELATED"/>
    <property type="match status" value="1"/>
</dbReference>
<dbReference type="Proteomes" id="UP000700059">
    <property type="component" value="Unassembled WGS sequence"/>
</dbReference>
<keyword evidence="6" id="KW-0808">Transferase</keyword>
<evidence type="ECO:0000256" key="11">
    <source>
        <dbReference type="ARBA" id="ARBA00044190"/>
    </source>
</evidence>
<evidence type="ECO:0000256" key="13">
    <source>
        <dbReference type="ARBA" id="ARBA00049201"/>
    </source>
</evidence>
<organism evidence="14 15">
    <name type="scientific">Helicobacter turcicus</name>
    <dbReference type="NCBI Taxonomy" id="2867412"/>
    <lineage>
        <taxon>Bacteria</taxon>
        <taxon>Pseudomonadati</taxon>
        <taxon>Campylobacterota</taxon>
        <taxon>Epsilonproteobacteria</taxon>
        <taxon>Campylobacterales</taxon>
        <taxon>Helicobacteraceae</taxon>
        <taxon>Helicobacter</taxon>
    </lineage>
</organism>
<comment type="caution">
    <text evidence="14">The sequence shown here is derived from an EMBL/GenBank/DDBJ whole genome shotgun (WGS) entry which is preliminary data.</text>
</comment>
<dbReference type="SUPFAM" id="SSF53756">
    <property type="entry name" value="UDP-Glycosyltransferase/glycogen phosphorylase"/>
    <property type="match status" value="1"/>
</dbReference>
<proteinExistence type="inferred from homology"/>
<evidence type="ECO:0000256" key="12">
    <source>
        <dbReference type="ARBA" id="ARBA00044330"/>
    </source>
</evidence>
<dbReference type="RefSeq" id="WP_221531468.1">
    <property type="nucleotide sequence ID" value="NZ_JAIGYP010000002.1"/>
</dbReference>
<dbReference type="InterPro" id="IPR051199">
    <property type="entry name" value="LPS_LOS_Heptosyltrfase"/>
</dbReference>
<reference evidence="14 15" key="1">
    <citation type="submission" date="2021-08" db="EMBL/GenBank/DDBJ databases">
        <title>Helicobacter spp. isolated from feces of Anatolian Ground Squirrel (Spermophilus xanthoprymnus) in Turkey.</title>
        <authorList>
            <person name="Aydin F."/>
            <person name="Abay S."/>
            <person name="Kayman T."/>
            <person name="Karakaya E."/>
            <person name="Saticioglu I.B."/>
        </authorList>
    </citation>
    <scope>NUCLEOTIDE SEQUENCE [LARGE SCALE GENOMIC DNA]</scope>
    <source>
        <strain evidence="14 15">Faydin-H70</strain>
    </source>
</reference>
<dbReference type="NCBIfam" id="TIGR02193">
    <property type="entry name" value="heptsyl_trn_I"/>
    <property type="match status" value="1"/>
</dbReference>
<protein>
    <recommendedName>
        <fullName evidence="11">Lipopolysaccharide heptosyltransferase 1</fullName>
        <ecNumber evidence="10">2.4.99.23</ecNumber>
    </recommendedName>
    <alternativeName>
        <fullName evidence="12">ADP-heptose:lipopolysaccharide heptosyltransferase I</fullName>
    </alternativeName>
</protein>
<accession>A0ABS7JLU9</accession>
<evidence type="ECO:0000256" key="5">
    <source>
        <dbReference type="ARBA" id="ARBA00022676"/>
    </source>
</evidence>
<evidence type="ECO:0000256" key="7">
    <source>
        <dbReference type="ARBA" id="ARBA00022985"/>
    </source>
</evidence>
<evidence type="ECO:0000256" key="6">
    <source>
        <dbReference type="ARBA" id="ARBA00022679"/>
    </source>
</evidence>
<dbReference type="Pfam" id="PF01075">
    <property type="entry name" value="Glyco_transf_9"/>
    <property type="match status" value="1"/>
</dbReference>
<evidence type="ECO:0000256" key="2">
    <source>
        <dbReference type="ARBA" id="ARBA00004713"/>
    </source>
</evidence>
<evidence type="ECO:0000313" key="15">
    <source>
        <dbReference type="Proteomes" id="UP000700059"/>
    </source>
</evidence>
<dbReference type="EC" id="2.4.99.23" evidence="10"/>
<name>A0ABS7JLU9_9HELI</name>
<evidence type="ECO:0000256" key="1">
    <source>
        <dbReference type="ARBA" id="ARBA00004515"/>
    </source>
</evidence>
<evidence type="ECO:0000256" key="4">
    <source>
        <dbReference type="ARBA" id="ARBA00022519"/>
    </source>
</evidence>
<keyword evidence="3" id="KW-1003">Cell membrane</keyword>
<dbReference type="InterPro" id="IPR011908">
    <property type="entry name" value="LipoPS_heptosylTferase-I"/>
</dbReference>
<dbReference type="InterPro" id="IPR002201">
    <property type="entry name" value="Glyco_trans_9"/>
</dbReference>
<keyword evidence="5" id="KW-0328">Glycosyltransferase</keyword>
<keyword evidence="15" id="KW-1185">Reference proteome</keyword>
<comment type="catalytic activity">
    <reaction evidence="13">
        <text>an alpha-Kdo-(2-&gt;4)-alpha-Kdo-(2-&gt;6)-lipid A + ADP-L-glycero-beta-D-manno-heptose = an L-alpha-D-Hep-(1-&gt;5)-[alpha-Kdo-(2-&gt;4)]-alpha-Kdo-(2-&gt;6)-lipid A + ADP + H(+)</text>
        <dbReference type="Rhea" id="RHEA:74067"/>
        <dbReference type="ChEBI" id="CHEBI:15378"/>
        <dbReference type="ChEBI" id="CHEBI:61506"/>
        <dbReference type="ChEBI" id="CHEBI:176431"/>
        <dbReference type="ChEBI" id="CHEBI:193068"/>
        <dbReference type="ChEBI" id="CHEBI:456216"/>
        <dbReference type="EC" id="2.4.99.23"/>
    </reaction>
</comment>
<evidence type="ECO:0000256" key="10">
    <source>
        <dbReference type="ARBA" id="ARBA00044041"/>
    </source>
</evidence>
<evidence type="ECO:0000256" key="3">
    <source>
        <dbReference type="ARBA" id="ARBA00022475"/>
    </source>
</evidence>
<evidence type="ECO:0000256" key="9">
    <source>
        <dbReference type="ARBA" id="ARBA00043995"/>
    </source>
</evidence>
<evidence type="ECO:0000256" key="8">
    <source>
        <dbReference type="ARBA" id="ARBA00023136"/>
    </source>
</evidence>
<dbReference type="PANTHER" id="PTHR30160:SF19">
    <property type="entry name" value="LIPOPOLYSACCHARIDE HEPTOSYLTRANSFERASE 1"/>
    <property type="match status" value="1"/>
</dbReference>
<dbReference type="CDD" id="cd03789">
    <property type="entry name" value="GT9_LPS_heptosyltransferase"/>
    <property type="match status" value="1"/>
</dbReference>
<keyword evidence="8" id="KW-0472">Membrane</keyword>
<dbReference type="Gene3D" id="3.40.50.2000">
    <property type="entry name" value="Glycogen Phosphorylase B"/>
    <property type="match status" value="2"/>
</dbReference>
<sequence length="339" mass="37809">MPQTLNLAIVRLSAMGDIIHTASILPSLFDALKERYTLHLNWIIDSTFSAIMEDSPYINRLIPLPLKEAIKTKDLKTLLAMHKALKTESFDIVLDMQGLLKSALIAKTLNAQSIFGFQSPKESLAKLFYTKSIAIPYSSHILLRNATLAFGTFGLPIPSLETLKSPKDFLGFKSAQFPFISSIKNKKILCVLETSKPNKTYPLEKFLELTKLLNAKGYTPIFLSQKPITIPQNAQFYHIHSLDLAKIKSLVAQMDLVIGGDTGITHLAWALKRPSITLFGSTPRERFNLDTPQNLSLSANTNNDKNNFNIATLDPSAIFELTQSLLEKSLSKTFSRNNL</sequence>